<feature type="domain" description="Phosphoribulokinase/uridine kinase" evidence="1">
    <location>
        <begin position="9"/>
        <end position="186"/>
    </location>
</feature>
<accession>A0A317EVK5</accession>
<proteinExistence type="predicted"/>
<keyword evidence="2" id="KW-0808">Transferase</keyword>
<dbReference type="GO" id="GO:0016301">
    <property type="term" value="F:kinase activity"/>
    <property type="evidence" value="ECO:0007669"/>
    <property type="project" value="UniProtKB-KW"/>
</dbReference>
<keyword evidence="3" id="KW-1185">Reference proteome</keyword>
<dbReference type="Gene3D" id="3.40.50.300">
    <property type="entry name" value="P-loop containing nucleotide triphosphate hydrolases"/>
    <property type="match status" value="1"/>
</dbReference>
<dbReference type="Proteomes" id="UP000245379">
    <property type="component" value="Unassembled WGS sequence"/>
</dbReference>
<dbReference type="InterPro" id="IPR006083">
    <property type="entry name" value="PRK/URK"/>
</dbReference>
<dbReference type="PANTHER" id="PTHR10285">
    <property type="entry name" value="URIDINE KINASE"/>
    <property type="match status" value="1"/>
</dbReference>
<keyword evidence="2" id="KW-0418">Kinase</keyword>
<dbReference type="SUPFAM" id="SSF52540">
    <property type="entry name" value="P-loop containing nucleoside triphosphate hydrolases"/>
    <property type="match status" value="1"/>
</dbReference>
<dbReference type="PRINTS" id="PR00988">
    <property type="entry name" value="URIDINKINASE"/>
</dbReference>
<dbReference type="Pfam" id="PF00485">
    <property type="entry name" value="PRK"/>
    <property type="match status" value="1"/>
</dbReference>
<dbReference type="InterPro" id="IPR027417">
    <property type="entry name" value="P-loop_NTPase"/>
</dbReference>
<evidence type="ECO:0000313" key="3">
    <source>
        <dbReference type="Proteomes" id="UP000245379"/>
    </source>
</evidence>
<protein>
    <submittedName>
        <fullName evidence="2">Uridine kinase</fullName>
    </submittedName>
</protein>
<dbReference type="AlphaFoldDB" id="A0A317EVK5"/>
<dbReference type="EMBL" id="QGNZ01000001">
    <property type="protein sequence ID" value="PWS29246.1"/>
    <property type="molecule type" value="Genomic_DNA"/>
</dbReference>
<comment type="caution">
    <text evidence="2">The sequence shown here is derived from an EMBL/GenBank/DDBJ whole genome shotgun (WGS) entry which is preliminary data.</text>
</comment>
<dbReference type="GO" id="GO:0005524">
    <property type="term" value="F:ATP binding"/>
    <property type="evidence" value="ECO:0007669"/>
    <property type="project" value="InterPro"/>
</dbReference>
<sequence>MSLNKKPFIIGIAGGSGSGKTFFLNCFLHHFKQDEVTLVSQDDYYIPAGEMTQEENKLYNFDLPSTIDSDQFLRDIKQLLSGEVVYKKEYNFNNPLAVVKILEIKSAPIIIVEGLFILHFKEIAELLDHQIFVDADEQVALDRRIKRDGLERGYPEEDVLYKWHNHVLPAYKEYLLPYRESCDKVIMNNTNEPDELISITEQISVDLRNSILTGLES</sequence>
<dbReference type="OrthoDB" id="9777642at2"/>
<reference evidence="2 3" key="1">
    <citation type="submission" date="2018-05" db="EMBL/GenBank/DDBJ databases">
        <title>Pedobacter paludis sp. nov., isolated from wetland soil.</title>
        <authorList>
            <person name="Zhang Y."/>
            <person name="Wang G."/>
        </authorList>
    </citation>
    <scope>NUCLEOTIDE SEQUENCE [LARGE SCALE GENOMIC DNA]</scope>
    <source>
        <strain evidence="2 3">KCTC22721</strain>
    </source>
</reference>
<evidence type="ECO:0000259" key="1">
    <source>
        <dbReference type="Pfam" id="PF00485"/>
    </source>
</evidence>
<evidence type="ECO:0000313" key="2">
    <source>
        <dbReference type="EMBL" id="PWS29246.1"/>
    </source>
</evidence>
<gene>
    <name evidence="2" type="ORF">DHW03_05345</name>
</gene>
<organism evidence="2 3">
    <name type="scientific">Pedobacter yonginense</name>
    <dbReference type="NCBI Taxonomy" id="651869"/>
    <lineage>
        <taxon>Bacteria</taxon>
        <taxon>Pseudomonadati</taxon>
        <taxon>Bacteroidota</taxon>
        <taxon>Sphingobacteriia</taxon>
        <taxon>Sphingobacteriales</taxon>
        <taxon>Sphingobacteriaceae</taxon>
        <taxon>Pedobacter</taxon>
    </lineage>
</organism>
<name>A0A317EVK5_9SPHI</name>
<dbReference type="RefSeq" id="WP_109924675.1">
    <property type="nucleotide sequence ID" value="NZ_QGNZ01000001.1"/>
</dbReference>